<sequence>MKKSGGKDTITDEDEPQDEGKVDMGVRDVSIKLSWESDDHQLSWKLVNIIIKVLEQTVHCSHV</sequence>
<feature type="region of interest" description="Disordered" evidence="1">
    <location>
        <begin position="1"/>
        <end position="23"/>
    </location>
</feature>
<dbReference type="AlphaFoldDB" id="A0A067QDR9"/>
<dbReference type="InParanoid" id="A0A067QDR9"/>
<keyword evidence="3" id="KW-1185">Reference proteome</keyword>
<reference evidence="3" key="1">
    <citation type="journal article" date="2014" name="Proc. Natl. Acad. Sci. U.S.A.">
        <title>Extensive sampling of basidiomycete genomes demonstrates inadequacy of the white-rot/brown-rot paradigm for wood decay fungi.</title>
        <authorList>
            <person name="Riley R."/>
            <person name="Salamov A.A."/>
            <person name="Brown D.W."/>
            <person name="Nagy L.G."/>
            <person name="Floudas D."/>
            <person name="Held B.W."/>
            <person name="Levasseur A."/>
            <person name="Lombard V."/>
            <person name="Morin E."/>
            <person name="Otillar R."/>
            <person name="Lindquist E.A."/>
            <person name="Sun H."/>
            <person name="LaButti K.M."/>
            <person name="Schmutz J."/>
            <person name="Jabbour D."/>
            <person name="Luo H."/>
            <person name="Baker S.E."/>
            <person name="Pisabarro A.G."/>
            <person name="Walton J.D."/>
            <person name="Blanchette R.A."/>
            <person name="Henrissat B."/>
            <person name="Martin F."/>
            <person name="Cullen D."/>
            <person name="Hibbett D.S."/>
            <person name="Grigoriev I.V."/>
        </authorList>
    </citation>
    <scope>NUCLEOTIDE SEQUENCE [LARGE SCALE GENOMIC DNA]</scope>
    <source>
        <strain evidence="3">MUCL 33604</strain>
    </source>
</reference>
<protein>
    <submittedName>
        <fullName evidence="2">Uncharacterized protein</fullName>
    </submittedName>
</protein>
<evidence type="ECO:0000313" key="2">
    <source>
        <dbReference type="EMBL" id="KDQ61647.1"/>
    </source>
</evidence>
<feature type="compositionally biased region" description="Basic and acidic residues" evidence="1">
    <location>
        <begin position="1"/>
        <end position="10"/>
    </location>
</feature>
<name>A0A067QDR9_9AGAM</name>
<accession>A0A067QDR9</accession>
<gene>
    <name evidence="2" type="ORF">JAAARDRAFT_190382</name>
</gene>
<evidence type="ECO:0000313" key="3">
    <source>
        <dbReference type="Proteomes" id="UP000027265"/>
    </source>
</evidence>
<evidence type="ECO:0000256" key="1">
    <source>
        <dbReference type="SAM" id="MobiDB-lite"/>
    </source>
</evidence>
<dbReference type="EMBL" id="KL197712">
    <property type="protein sequence ID" value="KDQ61647.1"/>
    <property type="molecule type" value="Genomic_DNA"/>
</dbReference>
<organism evidence="2 3">
    <name type="scientific">Jaapia argillacea MUCL 33604</name>
    <dbReference type="NCBI Taxonomy" id="933084"/>
    <lineage>
        <taxon>Eukaryota</taxon>
        <taxon>Fungi</taxon>
        <taxon>Dikarya</taxon>
        <taxon>Basidiomycota</taxon>
        <taxon>Agaricomycotina</taxon>
        <taxon>Agaricomycetes</taxon>
        <taxon>Agaricomycetidae</taxon>
        <taxon>Jaapiales</taxon>
        <taxon>Jaapiaceae</taxon>
        <taxon>Jaapia</taxon>
    </lineage>
</organism>
<dbReference type="HOGENOM" id="CLU_2886115_0_0_1"/>
<dbReference type="Proteomes" id="UP000027265">
    <property type="component" value="Unassembled WGS sequence"/>
</dbReference>
<proteinExistence type="predicted"/>